<keyword evidence="3" id="KW-1185">Reference proteome</keyword>
<dbReference type="EMBL" id="ML977006">
    <property type="protein sequence ID" value="KAF1953031.1"/>
    <property type="molecule type" value="Genomic_DNA"/>
</dbReference>
<feature type="chain" id="PRO_5025639405" evidence="1">
    <location>
        <begin position="20"/>
        <end position="112"/>
    </location>
</feature>
<accession>A0A6A5TK70</accession>
<feature type="signal peptide" evidence="1">
    <location>
        <begin position="1"/>
        <end position="19"/>
    </location>
</feature>
<reference evidence="2" key="1">
    <citation type="journal article" date="2020" name="Stud. Mycol.">
        <title>101 Dothideomycetes genomes: a test case for predicting lifestyles and emergence of pathogens.</title>
        <authorList>
            <person name="Haridas S."/>
            <person name="Albert R."/>
            <person name="Binder M."/>
            <person name="Bloem J."/>
            <person name="Labutti K."/>
            <person name="Salamov A."/>
            <person name="Andreopoulos B."/>
            <person name="Baker S."/>
            <person name="Barry K."/>
            <person name="Bills G."/>
            <person name="Bluhm B."/>
            <person name="Cannon C."/>
            <person name="Castanera R."/>
            <person name="Culley D."/>
            <person name="Daum C."/>
            <person name="Ezra D."/>
            <person name="Gonzalez J."/>
            <person name="Henrissat B."/>
            <person name="Kuo A."/>
            <person name="Liang C."/>
            <person name="Lipzen A."/>
            <person name="Lutzoni F."/>
            <person name="Magnuson J."/>
            <person name="Mondo S."/>
            <person name="Nolan M."/>
            <person name="Ohm R."/>
            <person name="Pangilinan J."/>
            <person name="Park H.-J."/>
            <person name="Ramirez L."/>
            <person name="Alfaro M."/>
            <person name="Sun H."/>
            <person name="Tritt A."/>
            <person name="Yoshinaga Y."/>
            <person name="Zwiers L.-H."/>
            <person name="Turgeon B."/>
            <person name="Goodwin S."/>
            <person name="Spatafora J."/>
            <person name="Crous P."/>
            <person name="Grigoriev I."/>
        </authorList>
    </citation>
    <scope>NUCLEOTIDE SEQUENCE</scope>
    <source>
        <strain evidence="2">CBS 675.92</strain>
    </source>
</reference>
<protein>
    <submittedName>
        <fullName evidence="2">Uncharacterized protein</fullName>
    </submittedName>
</protein>
<sequence>MANLSILLAILAATNGALGAVVTVCTDKNYGGRCQSWESAHGSCVTFLAAPVWDKKASSIYMGPAGNPNKCYIYDGWNCDKTQGGPITAGGPISDLGQHTWNDRISSFKCVD</sequence>
<evidence type="ECO:0000313" key="3">
    <source>
        <dbReference type="Proteomes" id="UP000800035"/>
    </source>
</evidence>
<dbReference type="OrthoDB" id="5398804at2759"/>
<keyword evidence="1" id="KW-0732">Signal</keyword>
<dbReference type="AlphaFoldDB" id="A0A6A5TK70"/>
<gene>
    <name evidence="2" type="ORF">CC80DRAFT_596177</name>
</gene>
<evidence type="ECO:0000313" key="2">
    <source>
        <dbReference type="EMBL" id="KAF1953031.1"/>
    </source>
</evidence>
<name>A0A6A5TK70_9PLEO</name>
<organism evidence="2 3">
    <name type="scientific">Byssothecium circinans</name>
    <dbReference type="NCBI Taxonomy" id="147558"/>
    <lineage>
        <taxon>Eukaryota</taxon>
        <taxon>Fungi</taxon>
        <taxon>Dikarya</taxon>
        <taxon>Ascomycota</taxon>
        <taxon>Pezizomycotina</taxon>
        <taxon>Dothideomycetes</taxon>
        <taxon>Pleosporomycetidae</taxon>
        <taxon>Pleosporales</taxon>
        <taxon>Massarineae</taxon>
        <taxon>Massarinaceae</taxon>
        <taxon>Byssothecium</taxon>
    </lineage>
</organism>
<dbReference type="Proteomes" id="UP000800035">
    <property type="component" value="Unassembled WGS sequence"/>
</dbReference>
<dbReference type="Gene3D" id="2.60.20.10">
    <property type="entry name" value="Crystallins"/>
    <property type="match status" value="1"/>
</dbReference>
<proteinExistence type="predicted"/>
<evidence type="ECO:0000256" key="1">
    <source>
        <dbReference type="SAM" id="SignalP"/>
    </source>
</evidence>